<dbReference type="AlphaFoldDB" id="A0A1G2E3N7"/>
<dbReference type="Proteomes" id="UP000178106">
    <property type="component" value="Unassembled WGS sequence"/>
</dbReference>
<evidence type="ECO:0000313" key="1">
    <source>
        <dbReference type="EMBL" id="OGZ19970.1"/>
    </source>
</evidence>
<comment type="caution">
    <text evidence="1">The sequence shown here is derived from an EMBL/GenBank/DDBJ whole genome shotgun (WGS) entry which is preliminary data.</text>
</comment>
<reference evidence="1 2" key="1">
    <citation type="journal article" date="2016" name="Nat. Commun.">
        <title>Thousands of microbial genomes shed light on interconnected biogeochemical processes in an aquifer system.</title>
        <authorList>
            <person name="Anantharaman K."/>
            <person name="Brown C.T."/>
            <person name="Hug L.A."/>
            <person name="Sharon I."/>
            <person name="Castelle C.J."/>
            <person name="Probst A.J."/>
            <person name="Thomas B.C."/>
            <person name="Singh A."/>
            <person name="Wilkins M.J."/>
            <person name="Karaoz U."/>
            <person name="Brodie E.L."/>
            <person name="Williams K.H."/>
            <person name="Hubbard S.S."/>
            <person name="Banfield J.F."/>
        </authorList>
    </citation>
    <scope>NUCLEOTIDE SEQUENCE [LARGE SCALE GENOMIC DNA]</scope>
</reference>
<sequence length="155" mass="17385">MTKWIAAIVLIISGSILGYLYVELNKIESSTAQLQPIEAENAVRVVHSYKDGVHRYAGQIKLPHSCYTVSAEAVIPFEEPSKVTITLVTKDNLLSEKICSSIRTRYPFEVIADAPEDAVVTLTQDGVVQPIKIIETNWQDSYSRQYNTLIEEMPK</sequence>
<gene>
    <name evidence="1" type="ORF">A2494_04410</name>
</gene>
<protein>
    <submittedName>
        <fullName evidence="1">Uncharacterized protein</fullName>
    </submittedName>
</protein>
<proteinExistence type="predicted"/>
<organism evidence="1 2">
    <name type="scientific">Candidatus Lloydbacteria bacterium RIFOXYC12_FULL_46_25</name>
    <dbReference type="NCBI Taxonomy" id="1798670"/>
    <lineage>
        <taxon>Bacteria</taxon>
        <taxon>Candidatus Lloydiibacteriota</taxon>
    </lineage>
</organism>
<accession>A0A1G2E3N7</accession>
<name>A0A1G2E3N7_9BACT</name>
<dbReference type="EMBL" id="MHLU01000035">
    <property type="protein sequence ID" value="OGZ19970.1"/>
    <property type="molecule type" value="Genomic_DNA"/>
</dbReference>
<evidence type="ECO:0000313" key="2">
    <source>
        <dbReference type="Proteomes" id="UP000178106"/>
    </source>
</evidence>